<accession>A0A1N6DMB0</accession>
<evidence type="ECO:0000313" key="2">
    <source>
        <dbReference type="Proteomes" id="UP000185024"/>
    </source>
</evidence>
<name>A0A1N6DMB0_9GAMM</name>
<dbReference type="RefSeq" id="WP_074210834.1">
    <property type="nucleotide sequence ID" value="NZ_BJOI01000012.1"/>
</dbReference>
<organism evidence="1 2">
    <name type="scientific">Vreelandella aquamarina</name>
    <dbReference type="NCBI Taxonomy" id="77097"/>
    <lineage>
        <taxon>Bacteria</taxon>
        <taxon>Pseudomonadati</taxon>
        <taxon>Pseudomonadota</taxon>
        <taxon>Gammaproteobacteria</taxon>
        <taxon>Oceanospirillales</taxon>
        <taxon>Halomonadaceae</taxon>
        <taxon>Vreelandella</taxon>
    </lineage>
</organism>
<protein>
    <submittedName>
        <fullName evidence="1">Uncharacterized protein</fullName>
    </submittedName>
</protein>
<gene>
    <name evidence="1" type="ORF">SAMN05878438_0804</name>
</gene>
<reference evidence="1 2" key="1">
    <citation type="submission" date="2016-11" db="EMBL/GenBank/DDBJ databases">
        <authorList>
            <person name="Jaros S."/>
            <person name="Januszkiewicz K."/>
            <person name="Wedrychowicz H."/>
        </authorList>
    </citation>
    <scope>NUCLEOTIDE SEQUENCE [LARGE SCALE GENOMIC DNA]</scope>
    <source>
        <strain evidence="1 2">ACAM 239</strain>
    </source>
</reference>
<dbReference type="EMBL" id="FSQX01000001">
    <property type="protein sequence ID" value="SIN62166.1"/>
    <property type="molecule type" value="Genomic_DNA"/>
</dbReference>
<sequence>MNFDTQQALLRIKGAARAMREEAEEASTKGIQIEPYALNLYAALLDKARDTLEFEQSCSLTNDDTIWLKTVMDSLAGCVKRAEKSGYPITVSEIRAVMSVVNDARVQGGAQ</sequence>
<dbReference type="GeneID" id="97276272"/>
<proteinExistence type="predicted"/>
<dbReference type="AlphaFoldDB" id="A0A1N6DMB0"/>
<dbReference type="Proteomes" id="UP000185024">
    <property type="component" value="Unassembled WGS sequence"/>
</dbReference>
<evidence type="ECO:0000313" key="1">
    <source>
        <dbReference type="EMBL" id="SIN62166.1"/>
    </source>
</evidence>